<sequence length="53" mass="6370">MLKIKYIGETDFLVLTHNIIYDVISIEKEWYRIIDDSGEDYLYPPELFEIVES</sequence>
<dbReference type="RefSeq" id="WP_287933515.1">
    <property type="nucleotide sequence ID" value="NZ_JBBMEY010000048.1"/>
</dbReference>
<dbReference type="Proteomes" id="UP001478133">
    <property type="component" value="Unassembled WGS sequence"/>
</dbReference>
<name>A0ABV1HVD3_9FIRM</name>
<proteinExistence type="predicted"/>
<evidence type="ECO:0000313" key="2">
    <source>
        <dbReference type="Proteomes" id="UP001478133"/>
    </source>
</evidence>
<dbReference type="EMBL" id="JBBMFI010000042">
    <property type="protein sequence ID" value="MEQ2566292.1"/>
    <property type="molecule type" value="Genomic_DNA"/>
</dbReference>
<organism evidence="1 2">
    <name type="scientific">Ruminococcoides intestinihominis</name>
    <dbReference type="NCBI Taxonomy" id="3133161"/>
    <lineage>
        <taxon>Bacteria</taxon>
        <taxon>Bacillati</taxon>
        <taxon>Bacillota</taxon>
        <taxon>Clostridia</taxon>
        <taxon>Eubacteriales</taxon>
        <taxon>Oscillospiraceae</taxon>
        <taxon>Ruminococcoides</taxon>
    </lineage>
</organism>
<accession>A0ABV1HVD3</accession>
<comment type="caution">
    <text evidence="1">The sequence shown here is derived from an EMBL/GenBank/DDBJ whole genome shotgun (WGS) entry which is preliminary data.</text>
</comment>
<reference evidence="1 2" key="1">
    <citation type="submission" date="2024-03" db="EMBL/GenBank/DDBJ databases">
        <title>Human intestinal bacterial collection.</title>
        <authorList>
            <person name="Pauvert C."/>
            <person name="Hitch T.C.A."/>
            <person name="Clavel T."/>
        </authorList>
    </citation>
    <scope>NUCLEOTIDE SEQUENCE [LARGE SCALE GENOMIC DNA]</scope>
    <source>
        <strain evidence="1 2">CLA-AP-H18</strain>
    </source>
</reference>
<keyword evidence="2" id="KW-1185">Reference proteome</keyword>
<protein>
    <submittedName>
        <fullName evidence="1">Uncharacterized protein</fullName>
    </submittedName>
</protein>
<gene>
    <name evidence="1" type="ORF">ABFO16_08595</name>
</gene>
<evidence type="ECO:0000313" key="1">
    <source>
        <dbReference type="EMBL" id="MEQ2566292.1"/>
    </source>
</evidence>